<gene>
    <name evidence="2" type="ORF">FHX39_000294</name>
</gene>
<protein>
    <submittedName>
        <fullName evidence="2">Uncharacterized protein</fullName>
    </submittedName>
</protein>
<accession>A0A7W5JS72</accession>
<dbReference type="EMBL" id="JACHZG010000001">
    <property type="protein sequence ID" value="MBB3325350.1"/>
    <property type="molecule type" value="Genomic_DNA"/>
</dbReference>
<dbReference type="RefSeq" id="WP_183336191.1">
    <property type="nucleotide sequence ID" value="NZ_JACHZG010000001.1"/>
</dbReference>
<evidence type="ECO:0000256" key="1">
    <source>
        <dbReference type="SAM" id="MobiDB-lite"/>
    </source>
</evidence>
<reference evidence="2 3" key="1">
    <citation type="submission" date="2020-08" db="EMBL/GenBank/DDBJ databases">
        <title>Sequencing the genomes of 1000 actinobacteria strains.</title>
        <authorList>
            <person name="Klenk H.-P."/>
        </authorList>
    </citation>
    <scope>NUCLEOTIDE SEQUENCE [LARGE SCALE GENOMIC DNA]</scope>
    <source>
        <strain evidence="2 3">DSM 11053</strain>
    </source>
</reference>
<dbReference type="AlphaFoldDB" id="A0A7W5JS72"/>
<comment type="caution">
    <text evidence="2">The sequence shown here is derived from an EMBL/GenBank/DDBJ whole genome shotgun (WGS) entry which is preliminary data.</text>
</comment>
<evidence type="ECO:0000313" key="3">
    <source>
        <dbReference type="Proteomes" id="UP000565572"/>
    </source>
</evidence>
<keyword evidence="3" id="KW-1185">Reference proteome</keyword>
<feature type="compositionally biased region" description="Basic and acidic residues" evidence="1">
    <location>
        <begin position="19"/>
        <end position="29"/>
    </location>
</feature>
<proteinExistence type="predicted"/>
<dbReference type="Proteomes" id="UP000565572">
    <property type="component" value="Unassembled WGS sequence"/>
</dbReference>
<sequence>MDTNRRRDDDAAVDSQRAANDEGMSKKDVGAAAGDIRPRSEDAAFRELAVAVVDRARELLDRLGR</sequence>
<evidence type="ECO:0000313" key="2">
    <source>
        <dbReference type="EMBL" id="MBB3325350.1"/>
    </source>
</evidence>
<feature type="compositionally biased region" description="Basic and acidic residues" evidence="1">
    <location>
        <begin position="1"/>
        <end position="10"/>
    </location>
</feature>
<organism evidence="2 3">
    <name type="scientific">Microlunatus antarcticus</name>
    <dbReference type="NCBI Taxonomy" id="53388"/>
    <lineage>
        <taxon>Bacteria</taxon>
        <taxon>Bacillati</taxon>
        <taxon>Actinomycetota</taxon>
        <taxon>Actinomycetes</taxon>
        <taxon>Propionibacteriales</taxon>
        <taxon>Propionibacteriaceae</taxon>
        <taxon>Microlunatus</taxon>
    </lineage>
</organism>
<name>A0A7W5JS72_9ACTN</name>
<feature type="region of interest" description="Disordered" evidence="1">
    <location>
        <begin position="1"/>
        <end position="35"/>
    </location>
</feature>